<evidence type="ECO:0000313" key="1">
    <source>
        <dbReference type="EMBL" id="GIY74394.1"/>
    </source>
</evidence>
<comment type="caution">
    <text evidence="1">The sequence shown here is derived from an EMBL/GenBank/DDBJ whole genome shotgun (WGS) entry which is preliminary data.</text>
</comment>
<dbReference type="EMBL" id="BPLR01015212">
    <property type="protein sequence ID" value="GIY74394.1"/>
    <property type="molecule type" value="Genomic_DNA"/>
</dbReference>
<gene>
    <name evidence="1" type="ORF">CEXT_334631</name>
</gene>
<accession>A0AAV4VWQ9</accession>
<evidence type="ECO:0000313" key="2">
    <source>
        <dbReference type="Proteomes" id="UP001054945"/>
    </source>
</evidence>
<proteinExistence type="predicted"/>
<name>A0AAV4VWQ9_CAEEX</name>
<sequence length="128" mass="14109">MIIILMVKANIIMIINYDDHNVNHEARDAKSSPVNVTASNIIISGDLKDEGGESIYVIPAIRLHAIVKSDVTSSGDLIPWAALSEGGSEDFMKEMERQDNENIKTEPMENVLVVALSFGEASYVAFWE</sequence>
<protein>
    <submittedName>
        <fullName evidence="1">Uncharacterized protein</fullName>
    </submittedName>
</protein>
<dbReference type="AlphaFoldDB" id="A0AAV4VWQ9"/>
<keyword evidence="2" id="KW-1185">Reference proteome</keyword>
<dbReference type="Proteomes" id="UP001054945">
    <property type="component" value="Unassembled WGS sequence"/>
</dbReference>
<organism evidence="1 2">
    <name type="scientific">Caerostris extrusa</name>
    <name type="common">Bark spider</name>
    <name type="synonym">Caerostris bankana</name>
    <dbReference type="NCBI Taxonomy" id="172846"/>
    <lineage>
        <taxon>Eukaryota</taxon>
        <taxon>Metazoa</taxon>
        <taxon>Ecdysozoa</taxon>
        <taxon>Arthropoda</taxon>
        <taxon>Chelicerata</taxon>
        <taxon>Arachnida</taxon>
        <taxon>Araneae</taxon>
        <taxon>Araneomorphae</taxon>
        <taxon>Entelegynae</taxon>
        <taxon>Araneoidea</taxon>
        <taxon>Araneidae</taxon>
        <taxon>Caerostris</taxon>
    </lineage>
</organism>
<reference evidence="1 2" key="1">
    <citation type="submission" date="2021-06" db="EMBL/GenBank/DDBJ databases">
        <title>Caerostris extrusa draft genome.</title>
        <authorList>
            <person name="Kono N."/>
            <person name="Arakawa K."/>
        </authorList>
    </citation>
    <scope>NUCLEOTIDE SEQUENCE [LARGE SCALE GENOMIC DNA]</scope>
</reference>